<dbReference type="EMBL" id="MHPU01000006">
    <property type="protein sequence ID" value="OGZ89523.1"/>
    <property type="molecule type" value="Genomic_DNA"/>
</dbReference>
<protein>
    <submittedName>
        <fullName evidence="1">Uncharacterized protein</fullName>
    </submittedName>
</protein>
<gene>
    <name evidence="1" type="ORF">A2561_01405</name>
</gene>
<dbReference type="AlphaFoldDB" id="A0A1G2JRF2"/>
<accession>A0A1G2JRF2</accession>
<proteinExistence type="predicted"/>
<evidence type="ECO:0000313" key="1">
    <source>
        <dbReference type="EMBL" id="OGZ89523.1"/>
    </source>
</evidence>
<reference evidence="1 2" key="1">
    <citation type="journal article" date="2016" name="Nat. Commun.">
        <title>Thousands of microbial genomes shed light on interconnected biogeochemical processes in an aquifer system.</title>
        <authorList>
            <person name="Anantharaman K."/>
            <person name="Brown C.T."/>
            <person name="Hug L.A."/>
            <person name="Sharon I."/>
            <person name="Castelle C.J."/>
            <person name="Probst A.J."/>
            <person name="Thomas B.C."/>
            <person name="Singh A."/>
            <person name="Wilkins M.J."/>
            <person name="Karaoz U."/>
            <person name="Brodie E.L."/>
            <person name="Williams K.H."/>
            <person name="Hubbard S.S."/>
            <person name="Banfield J.F."/>
        </authorList>
    </citation>
    <scope>NUCLEOTIDE SEQUENCE [LARGE SCALE GENOMIC DNA]</scope>
</reference>
<name>A0A1G2JRF2_9BACT</name>
<sequence>MALKRRKSHDDDFLGFGGIDIGSLVCDDFGVFVQAFTCTNPPESGGLQGIGEDCRGLGRTNL</sequence>
<dbReference type="Proteomes" id="UP000178935">
    <property type="component" value="Unassembled WGS sequence"/>
</dbReference>
<evidence type="ECO:0000313" key="2">
    <source>
        <dbReference type="Proteomes" id="UP000178935"/>
    </source>
</evidence>
<organism evidence="1 2">
    <name type="scientific">Candidatus Staskawiczbacteria bacterium RIFOXYD1_FULL_32_13</name>
    <dbReference type="NCBI Taxonomy" id="1802234"/>
    <lineage>
        <taxon>Bacteria</taxon>
        <taxon>Candidatus Staskawicziibacteriota</taxon>
    </lineage>
</organism>
<comment type="caution">
    <text evidence="1">The sequence shown here is derived from an EMBL/GenBank/DDBJ whole genome shotgun (WGS) entry which is preliminary data.</text>
</comment>